<comment type="caution">
    <text evidence="6">The sequence shown here is derived from an EMBL/GenBank/DDBJ whole genome shotgun (WGS) entry which is preliminary data.</text>
</comment>
<organism evidence="6 7">
    <name type="scientific">Pseudodesulfovibrio senegalensis</name>
    <dbReference type="NCBI Taxonomy" id="1721087"/>
    <lineage>
        <taxon>Bacteria</taxon>
        <taxon>Pseudomonadati</taxon>
        <taxon>Thermodesulfobacteriota</taxon>
        <taxon>Desulfovibrionia</taxon>
        <taxon>Desulfovibrionales</taxon>
        <taxon>Desulfovibrionaceae</taxon>
    </lineage>
</organism>
<protein>
    <submittedName>
        <fullName evidence="6">Substrate-binding domain-containing protein</fullName>
    </submittedName>
</protein>
<dbReference type="GO" id="GO:0030313">
    <property type="term" value="C:cell envelope"/>
    <property type="evidence" value="ECO:0007669"/>
    <property type="project" value="UniProtKB-SubCell"/>
</dbReference>
<reference evidence="6 7" key="1">
    <citation type="journal article" date="2017" name="Int. J. Syst. Evol. Microbiol.">
        <title>Desulfovibrio senegalensis sp. nov., a mesophilic sulfate reducer isolated from marine sediment.</title>
        <authorList>
            <person name="Thioye A."/>
            <person name="Gam Z.B.A."/>
            <person name="Mbengue M."/>
            <person name="Cayol J.L."/>
            <person name="Joseph-Bartoli M."/>
            <person name="Toure-Kane C."/>
            <person name="Labat M."/>
        </authorList>
    </citation>
    <scope>NUCLEOTIDE SEQUENCE [LARGE SCALE GENOMIC DNA]</scope>
    <source>
        <strain evidence="6 7">DSM 101509</strain>
    </source>
</reference>
<evidence type="ECO:0000313" key="7">
    <source>
        <dbReference type="Proteomes" id="UP000438699"/>
    </source>
</evidence>
<comment type="subcellular location">
    <subcellularLocation>
        <location evidence="1">Cell envelope</location>
    </subcellularLocation>
</comment>
<feature type="signal peptide" evidence="4">
    <location>
        <begin position="1"/>
        <end position="24"/>
    </location>
</feature>
<dbReference type="SUPFAM" id="SSF53822">
    <property type="entry name" value="Periplasmic binding protein-like I"/>
    <property type="match status" value="1"/>
</dbReference>
<comment type="similarity">
    <text evidence="2">Belongs to the bacterial solute-binding protein 2 family.</text>
</comment>
<dbReference type="InterPro" id="IPR028082">
    <property type="entry name" value="Peripla_BP_I"/>
</dbReference>
<dbReference type="Pfam" id="PF13407">
    <property type="entry name" value="Peripla_BP_4"/>
    <property type="match status" value="1"/>
</dbReference>
<dbReference type="InterPro" id="IPR025997">
    <property type="entry name" value="SBP_2_dom"/>
</dbReference>
<dbReference type="Gene3D" id="3.40.50.2300">
    <property type="match status" value="2"/>
</dbReference>
<keyword evidence="7" id="KW-1185">Reference proteome</keyword>
<dbReference type="PANTHER" id="PTHR46847:SF1">
    <property type="entry name" value="D-ALLOSE-BINDING PERIPLASMIC PROTEIN-RELATED"/>
    <property type="match status" value="1"/>
</dbReference>
<gene>
    <name evidence="6" type="ORF">F8A88_00540</name>
</gene>
<name>A0A6N6N4U0_9BACT</name>
<evidence type="ECO:0000256" key="1">
    <source>
        <dbReference type="ARBA" id="ARBA00004196"/>
    </source>
</evidence>
<evidence type="ECO:0000256" key="4">
    <source>
        <dbReference type="SAM" id="SignalP"/>
    </source>
</evidence>
<keyword evidence="3 4" id="KW-0732">Signal</keyword>
<evidence type="ECO:0000256" key="3">
    <source>
        <dbReference type="ARBA" id="ARBA00022729"/>
    </source>
</evidence>
<dbReference type="OrthoDB" id="250606at2"/>
<evidence type="ECO:0000256" key="2">
    <source>
        <dbReference type="ARBA" id="ARBA00007639"/>
    </source>
</evidence>
<evidence type="ECO:0000259" key="5">
    <source>
        <dbReference type="Pfam" id="PF13407"/>
    </source>
</evidence>
<dbReference type="EMBL" id="WAIE01000001">
    <property type="protein sequence ID" value="KAB1442798.1"/>
    <property type="molecule type" value="Genomic_DNA"/>
</dbReference>
<sequence length="334" mass="36328">MMKYVLRGGAIIALLIFLFSTAQAAPVRVVFIPKATMPFFWQVMERSARHTAERLNVDLVWRGPRNEINLLAQRKLLTLYTRTPGTDAIVLAPSSLDDLNPEIAEAAEAGIKIVVVDSPSSSRHVSAFIATDNYHAGYKTGEYMAAKVGPDSTVMIMGYVKGNVSTDRREKGFRDAMKARAPGVTLVSSHCEKGLYRVCAQAALAGLRKYKDLAGVFAVNEISSVGLVEALGYHEGTRPGTVVIFDYNQRLEDALKDGSVDILVAQSPETMGRLGVQTALDLVEGRCVEAVKRCPVLFLDRESATEDVLKTLRLEGFSGVEASPHIMGINTPTP</sequence>
<dbReference type="AlphaFoldDB" id="A0A6N6N4U0"/>
<accession>A0A6N6N4U0</accession>
<dbReference type="RefSeq" id="WP_151148989.1">
    <property type="nucleotide sequence ID" value="NZ_WAIE01000001.1"/>
</dbReference>
<feature type="chain" id="PRO_5026932589" evidence="4">
    <location>
        <begin position="25"/>
        <end position="334"/>
    </location>
</feature>
<dbReference type="PANTHER" id="PTHR46847">
    <property type="entry name" value="D-ALLOSE-BINDING PERIPLASMIC PROTEIN-RELATED"/>
    <property type="match status" value="1"/>
</dbReference>
<dbReference type="Proteomes" id="UP000438699">
    <property type="component" value="Unassembled WGS sequence"/>
</dbReference>
<evidence type="ECO:0000313" key="6">
    <source>
        <dbReference type="EMBL" id="KAB1442798.1"/>
    </source>
</evidence>
<dbReference type="GO" id="GO:0030246">
    <property type="term" value="F:carbohydrate binding"/>
    <property type="evidence" value="ECO:0007669"/>
    <property type="project" value="UniProtKB-ARBA"/>
</dbReference>
<proteinExistence type="inferred from homology"/>
<feature type="domain" description="Periplasmic binding protein" evidence="5">
    <location>
        <begin position="30"/>
        <end position="286"/>
    </location>
</feature>